<dbReference type="EMBL" id="JAZDWU010000009">
    <property type="protein sequence ID" value="KAK9991336.1"/>
    <property type="molecule type" value="Genomic_DNA"/>
</dbReference>
<comment type="caution">
    <text evidence="1">The sequence shown here is derived from an EMBL/GenBank/DDBJ whole genome shotgun (WGS) entry which is preliminary data.</text>
</comment>
<evidence type="ECO:0000313" key="1">
    <source>
        <dbReference type="EMBL" id="KAK9991336.1"/>
    </source>
</evidence>
<proteinExistence type="predicted"/>
<dbReference type="InterPro" id="IPR036691">
    <property type="entry name" value="Endo/exonu/phosph_ase_sf"/>
</dbReference>
<dbReference type="SUPFAM" id="SSF56219">
    <property type="entry name" value="DNase I-like"/>
    <property type="match status" value="1"/>
</dbReference>
<reference evidence="1 2" key="1">
    <citation type="submission" date="2024-01" db="EMBL/GenBank/DDBJ databases">
        <title>A telomere-to-telomere, gap-free genome of sweet tea (Lithocarpus litseifolius).</title>
        <authorList>
            <person name="Zhou J."/>
        </authorList>
    </citation>
    <scope>NUCLEOTIDE SEQUENCE [LARGE SCALE GENOMIC DNA]</scope>
    <source>
        <strain evidence="1">Zhou-2022a</strain>
        <tissue evidence="1">Leaf</tissue>
    </source>
</reference>
<organism evidence="1 2">
    <name type="scientific">Lithocarpus litseifolius</name>
    <dbReference type="NCBI Taxonomy" id="425828"/>
    <lineage>
        <taxon>Eukaryota</taxon>
        <taxon>Viridiplantae</taxon>
        <taxon>Streptophyta</taxon>
        <taxon>Embryophyta</taxon>
        <taxon>Tracheophyta</taxon>
        <taxon>Spermatophyta</taxon>
        <taxon>Magnoliopsida</taxon>
        <taxon>eudicotyledons</taxon>
        <taxon>Gunneridae</taxon>
        <taxon>Pentapetalae</taxon>
        <taxon>rosids</taxon>
        <taxon>fabids</taxon>
        <taxon>Fagales</taxon>
        <taxon>Fagaceae</taxon>
        <taxon>Lithocarpus</taxon>
    </lineage>
</organism>
<dbReference type="PANTHER" id="PTHR33710">
    <property type="entry name" value="BNAC02G09200D PROTEIN"/>
    <property type="match status" value="1"/>
</dbReference>
<gene>
    <name evidence="1" type="ORF">SO802_026321</name>
</gene>
<dbReference type="Proteomes" id="UP001459277">
    <property type="component" value="Unassembled WGS sequence"/>
</dbReference>
<name>A0AAW2BZA5_9ROSI</name>
<accession>A0AAW2BZA5</accession>
<evidence type="ECO:0000313" key="2">
    <source>
        <dbReference type="Proteomes" id="UP001459277"/>
    </source>
</evidence>
<keyword evidence="2" id="KW-1185">Reference proteome</keyword>
<protein>
    <submittedName>
        <fullName evidence="1">Uncharacterized protein</fullName>
    </submittedName>
</protein>
<sequence>MEKHEGCLRLAKQMDRSCLAIHHCGFVNLGFVGSPYTWSRNHPEKGRIFIRLDRALATTSWTSLFQGTTVHHLSMSTSNHSMLVVTLPSARHHRPRLKRPFLFEAMWLRDPRCDEVVQEAWMEGLYKPVGSPITNCFNNCKERLETWNKTEFGHVERQITRLEKKLQALEQNP</sequence>
<dbReference type="PANTHER" id="PTHR33710:SF77">
    <property type="entry name" value="DNASE I-LIKE SUPERFAMILY PROTEIN"/>
    <property type="match status" value="1"/>
</dbReference>
<dbReference type="AlphaFoldDB" id="A0AAW2BZA5"/>